<gene>
    <name evidence="1" type="ORF">DSO57_1024215</name>
</gene>
<proteinExistence type="predicted"/>
<comment type="caution">
    <text evidence="1">The sequence shown here is derived from an EMBL/GenBank/DDBJ whole genome shotgun (WGS) entry which is preliminary data.</text>
</comment>
<sequence length="794" mass="86812">MPKSVTIRKPAAKRRIPTKPKVVELEAVHTNGSQALNHSPGEALHAARCIVHITSFSPYEVPIEKIKGFVKRKFTVMVDSFESVYLARRKAISQFQKFSIEGYTVEGEDLIDESYFSNFFTEELGEIDDDYRFGYIFGKSAQVFMTYVDKNEGNKQLDASATANHAVESAKLIDQSYAYQAISHSCQTNKAAASQVLVPDSAQPLNNEDSANAVKFNESSLELIKEGLVVESDISNINFTAPEPSLMKHYELSDFSKYKDELHDENKFVSPIQATESSHHCESDALRTYSPVDTENEVSSRGSAFLISNEVSKEPELRIHTSNVLGQESTRSPKAEKYSDSSSFSVWDGLDSDDAENQPKNDSPVLSSSEEEEAVEQKKASSPVDTHSQQLADYSIVNSFSEPSIQSSPRSNSLNELSSEILVDHKPSDETNSILTQYPSLQNTDSKSSPKKSHEVTASSEQTSENEAPSRKPLNTPGIQDIPVIMLEPETMEDSLNTSLQRSEVLVSDESLQESSSQESSSESEPEITNQHLTQLAPIMLVSGTESASESSTVESQSADVVESESSEEDSSDSESDNPNSLPTPAAQRNLEIESDGNSSDSELVVLEPDQDLQPASSPGHSPILQSDPQPSTISHESSVYPNVSIIKAISPRSLSPELKSQQDIAPPTIQAARPNLKRSIKDEPIECPVPVGRIHPSYYKSIQALPSKDKRFAEEMAKRFKPSSSQIPMLSQTSLVLTSQLDMASPSASSSAGSDDSDSSSEASSSEDSDSSSDKKPTNKTKSMLMDFLGKRP</sequence>
<dbReference type="Proteomes" id="UP001165960">
    <property type="component" value="Unassembled WGS sequence"/>
</dbReference>
<evidence type="ECO:0000313" key="1">
    <source>
        <dbReference type="EMBL" id="KAJ9080509.1"/>
    </source>
</evidence>
<dbReference type="EMBL" id="QTSX02001550">
    <property type="protein sequence ID" value="KAJ9080509.1"/>
    <property type="molecule type" value="Genomic_DNA"/>
</dbReference>
<name>A0ACC2U0P2_9FUNG</name>
<organism evidence="1 2">
    <name type="scientific">Entomophthora muscae</name>
    <dbReference type="NCBI Taxonomy" id="34485"/>
    <lineage>
        <taxon>Eukaryota</taxon>
        <taxon>Fungi</taxon>
        <taxon>Fungi incertae sedis</taxon>
        <taxon>Zoopagomycota</taxon>
        <taxon>Entomophthoromycotina</taxon>
        <taxon>Entomophthoromycetes</taxon>
        <taxon>Entomophthorales</taxon>
        <taxon>Entomophthoraceae</taxon>
        <taxon>Entomophthora</taxon>
    </lineage>
</organism>
<accession>A0ACC2U0P2</accession>
<keyword evidence="2" id="KW-1185">Reference proteome</keyword>
<protein>
    <submittedName>
        <fullName evidence="1">Uncharacterized protein</fullName>
    </submittedName>
</protein>
<evidence type="ECO:0000313" key="2">
    <source>
        <dbReference type="Proteomes" id="UP001165960"/>
    </source>
</evidence>
<reference evidence="1" key="1">
    <citation type="submission" date="2022-04" db="EMBL/GenBank/DDBJ databases">
        <title>Genome of the entomopathogenic fungus Entomophthora muscae.</title>
        <authorList>
            <person name="Elya C."/>
            <person name="Lovett B.R."/>
            <person name="Lee E."/>
            <person name="Macias A.M."/>
            <person name="Hajek A.E."/>
            <person name="De Bivort B.L."/>
            <person name="Kasson M.T."/>
            <person name="De Fine Licht H.H."/>
            <person name="Stajich J.E."/>
        </authorList>
    </citation>
    <scope>NUCLEOTIDE SEQUENCE</scope>
    <source>
        <strain evidence="1">Berkeley</strain>
    </source>
</reference>